<name>A0A2K3NNX4_TRIPR</name>
<reference evidence="2 3" key="2">
    <citation type="journal article" date="2017" name="Front. Plant Sci.">
        <title>Gene Classification and Mining of Molecular Markers Useful in Red Clover (Trifolium pratense) Breeding.</title>
        <authorList>
            <person name="Istvanek J."/>
            <person name="Dluhosova J."/>
            <person name="Dluhos P."/>
            <person name="Patkova L."/>
            <person name="Nedelnik J."/>
            <person name="Repkova J."/>
        </authorList>
    </citation>
    <scope>NUCLEOTIDE SEQUENCE [LARGE SCALE GENOMIC DNA]</scope>
    <source>
        <strain evidence="3">cv. Tatra</strain>
        <tissue evidence="2">Young leaves</tissue>
    </source>
</reference>
<protein>
    <submittedName>
        <fullName evidence="2">Uncharacterized protein</fullName>
    </submittedName>
</protein>
<dbReference type="CDD" id="cd09272">
    <property type="entry name" value="RNase_HI_RT_Ty1"/>
    <property type="match status" value="1"/>
</dbReference>
<reference evidence="2 3" key="1">
    <citation type="journal article" date="2014" name="Am. J. Bot.">
        <title>Genome assembly and annotation for red clover (Trifolium pratense; Fabaceae).</title>
        <authorList>
            <person name="Istvanek J."/>
            <person name="Jaros M."/>
            <person name="Krenek A."/>
            <person name="Repkova J."/>
        </authorList>
    </citation>
    <scope>NUCLEOTIDE SEQUENCE [LARGE SCALE GENOMIC DNA]</scope>
    <source>
        <strain evidence="3">cv. Tatra</strain>
        <tissue evidence="2">Young leaves</tissue>
    </source>
</reference>
<proteinExistence type="predicted"/>
<dbReference type="AlphaFoldDB" id="A0A2K3NNX4"/>
<dbReference type="STRING" id="57577.A0A2K3NNX4"/>
<accession>A0A2K3NNX4</accession>
<feature type="region of interest" description="Disordered" evidence="1">
    <location>
        <begin position="1"/>
        <end position="24"/>
    </location>
</feature>
<dbReference type="Proteomes" id="UP000236291">
    <property type="component" value="Unassembled WGS sequence"/>
</dbReference>
<comment type="caution">
    <text evidence="2">The sequence shown here is derived from an EMBL/GenBank/DDBJ whole genome shotgun (WGS) entry which is preliminary data.</text>
</comment>
<evidence type="ECO:0000313" key="2">
    <source>
        <dbReference type="EMBL" id="PNY04736.1"/>
    </source>
</evidence>
<organism evidence="2 3">
    <name type="scientific">Trifolium pratense</name>
    <name type="common">Red clover</name>
    <dbReference type="NCBI Taxonomy" id="57577"/>
    <lineage>
        <taxon>Eukaryota</taxon>
        <taxon>Viridiplantae</taxon>
        <taxon>Streptophyta</taxon>
        <taxon>Embryophyta</taxon>
        <taxon>Tracheophyta</taxon>
        <taxon>Spermatophyta</taxon>
        <taxon>Magnoliopsida</taxon>
        <taxon>eudicotyledons</taxon>
        <taxon>Gunneridae</taxon>
        <taxon>Pentapetalae</taxon>
        <taxon>rosids</taxon>
        <taxon>fabids</taxon>
        <taxon>Fabales</taxon>
        <taxon>Fabaceae</taxon>
        <taxon>Papilionoideae</taxon>
        <taxon>50 kb inversion clade</taxon>
        <taxon>NPAAA clade</taxon>
        <taxon>Hologalegina</taxon>
        <taxon>IRL clade</taxon>
        <taxon>Trifolieae</taxon>
        <taxon>Trifolium</taxon>
    </lineage>
</organism>
<dbReference type="SUPFAM" id="SSF56672">
    <property type="entry name" value="DNA/RNA polymerases"/>
    <property type="match status" value="1"/>
</dbReference>
<evidence type="ECO:0000313" key="3">
    <source>
        <dbReference type="Proteomes" id="UP000236291"/>
    </source>
</evidence>
<dbReference type="PANTHER" id="PTHR11439">
    <property type="entry name" value="GAG-POL-RELATED RETROTRANSPOSON"/>
    <property type="match status" value="1"/>
</dbReference>
<dbReference type="PANTHER" id="PTHR11439:SF524">
    <property type="entry name" value="RNA-DIRECTED DNA POLYMERASE, PROTEIN KINASE RLK-PELLE-DLSV FAMILY"/>
    <property type="match status" value="1"/>
</dbReference>
<sequence>MSSCKPSPTPVDTKAKLSSTSGNPYHDPTEYRSLAGALQYLTFTRPDISYVVQQVCLFMHDPKTHHMSALKRIIRYVRGTIDFGLHLYPSSIDKLISYTDADWAGCPDTRRSTSGYCVYLGDNLISWSVKRQPTLSRSSAEAEYRVAVYLSDNPVQHQRTKHIEMDIHFVREKVACGQVRVLHIPSRFQIADIFTKGLPLQLFDDFRDSLNIGSPPVSTTGVY</sequence>
<dbReference type="InterPro" id="IPR043502">
    <property type="entry name" value="DNA/RNA_pol_sf"/>
</dbReference>
<dbReference type="ExpressionAtlas" id="A0A2K3NNX4">
    <property type="expression patterns" value="baseline"/>
</dbReference>
<dbReference type="EMBL" id="ASHM01000453">
    <property type="protein sequence ID" value="PNY04736.1"/>
    <property type="molecule type" value="Genomic_DNA"/>
</dbReference>
<gene>
    <name evidence="2" type="ORF">L195_g001163</name>
</gene>
<evidence type="ECO:0000256" key="1">
    <source>
        <dbReference type="SAM" id="MobiDB-lite"/>
    </source>
</evidence>